<keyword evidence="3" id="KW-1185">Reference proteome</keyword>
<dbReference type="EMBL" id="JALDYZ010000001">
    <property type="protein sequence ID" value="MDI7921101.1"/>
    <property type="molecule type" value="Genomic_DNA"/>
</dbReference>
<proteinExistence type="predicted"/>
<comment type="caution">
    <text evidence="2">The sequence shown here is derived from an EMBL/GenBank/DDBJ whole genome shotgun (WGS) entry which is preliminary data.</text>
</comment>
<feature type="transmembrane region" description="Helical" evidence="1">
    <location>
        <begin position="51"/>
        <end position="70"/>
    </location>
</feature>
<protein>
    <submittedName>
        <fullName evidence="2">Uncharacterized protein</fullName>
    </submittedName>
</protein>
<dbReference type="RefSeq" id="WP_311794239.1">
    <property type="nucleotide sequence ID" value="NZ_JALDYZ010000001.1"/>
</dbReference>
<keyword evidence="1" id="KW-1133">Transmembrane helix</keyword>
<reference evidence="2" key="1">
    <citation type="submission" date="2022-03" db="EMBL/GenBank/DDBJ databases">
        <title>Fererhizobium litorale gen. nov., sp. nov., isolated from sandy sediments of the Sea of Japan seashore.</title>
        <authorList>
            <person name="Romanenko L."/>
            <person name="Kurilenko V."/>
            <person name="Otstavnykh N."/>
            <person name="Svetashev V."/>
            <person name="Tekutyeva L."/>
            <person name="Isaeva M."/>
            <person name="Mikhailov V."/>
        </authorList>
    </citation>
    <scope>NUCLEOTIDE SEQUENCE</scope>
    <source>
        <strain evidence="2">KMM 9576</strain>
    </source>
</reference>
<name>A0AAE3U098_9HYPH</name>
<dbReference type="AlphaFoldDB" id="A0AAE3U098"/>
<evidence type="ECO:0000313" key="3">
    <source>
        <dbReference type="Proteomes" id="UP001161580"/>
    </source>
</evidence>
<accession>A0AAE3U098</accession>
<evidence type="ECO:0000313" key="2">
    <source>
        <dbReference type="EMBL" id="MDI7921101.1"/>
    </source>
</evidence>
<organism evidence="2 3">
    <name type="scientific">Ferirhizobium litorale</name>
    <dbReference type="NCBI Taxonomy" id="2927786"/>
    <lineage>
        <taxon>Bacteria</taxon>
        <taxon>Pseudomonadati</taxon>
        <taxon>Pseudomonadota</taxon>
        <taxon>Alphaproteobacteria</taxon>
        <taxon>Hyphomicrobiales</taxon>
        <taxon>Rhizobiaceae</taxon>
        <taxon>Ferirhizobium</taxon>
    </lineage>
</organism>
<evidence type="ECO:0000256" key="1">
    <source>
        <dbReference type="SAM" id="Phobius"/>
    </source>
</evidence>
<feature type="non-terminal residue" evidence="2">
    <location>
        <position position="1"/>
    </location>
</feature>
<keyword evidence="1" id="KW-0812">Transmembrane</keyword>
<sequence length="71" mass="7496">RSNGGSEERAMQAPADHFTPFAARTVGRLPASSGPFTPRLPRMNPVLADRLLFALLCIAAPCITFTIAGGI</sequence>
<dbReference type="Proteomes" id="UP001161580">
    <property type="component" value="Unassembled WGS sequence"/>
</dbReference>
<gene>
    <name evidence="2" type="ORF">MRS75_03270</name>
</gene>
<keyword evidence="1" id="KW-0472">Membrane</keyword>